<organism evidence="3 4">
    <name type="scientific">Corchorus olitorius</name>
    <dbReference type="NCBI Taxonomy" id="93759"/>
    <lineage>
        <taxon>Eukaryota</taxon>
        <taxon>Viridiplantae</taxon>
        <taxon>Streptophyta</taxon>
        <taxon>Embryophyta</taxon>
        <taxon>Tracheophyta</taxon>
        <taxon>Spermatophyta</taxon>
        <taxon>Magnoliopsida</taxon>
        <taxon>eudicotyledons</taxon>
        <taxon>Gunneridae</taxon>
        <taxon>Pentapetalae</taxon>
        <taxon>rosids</taxon>
        <taxon>malvids</taxon>
        <taxon>Malvales</taxon>
        <taxon>Malvaceae</taxon>
        <taxon>Grewioideae</taxon>
        <taxon>Apeibeae</taxon>
        <taxon>Corchorus</taxon>
    </lineage>
</organism>
<sequence>MSAESINFPLQKLQSSPDDDGFTVADSDAERMERKKKRKIKVVEDLDEDDYELLRENNIVVPKGSKKFKRLKKAQKALDDDQFGLYDDELDGDYSKGGLTAEEKVKRTLFDDDDDDYG</sequence>
<comment type="caution">
    <text evidence="3">The sequence shown here is derived from an EMBL/GenBank/DDBJ whole genome shotgun (WGS) entry which is preliminary data.</text>
</comment>
<reference evidence="4" key="1">
    <citation type="submission" date="2013-09" db="EMBL/GenBank/DDBJ databases">
        <title>Corchorus olitorius genome sequencing.</title>
        <authorList>
            <person name="Alam M."/>
            <person name="Haque M.S."/>
            <person name="Islam M.S."/>
            <person name="Emdad E.M."/>
            <person name="Islam M.M."/>
            <person name="Ahmed B."/>
            <person name="Halim A."/>
            <person name="Hossen Q.M.M."/>
            <person name="Hossain M.Z."/>
            <person name="Ahmed R."/>
            <person name="Khan M.M."/>
            <person name="Islam R."/>
            <person name="Rashid M.M."/>
            <person name="Khan S.A."/>
            <person name="Rahman M.S."/>
            <person name="Alam M."/>
            <person name="Yahiya A.S."/>
            <person name="Khan M.S."/>
            <person name="Azam M.S."/>
            <person name="Haque T."/>
            <person name="Lashkar M.Z.H."/>
            <person name="Akhand A.I."/>
            <person name="Morshed G."/>
            <person name="Roy S."/>
            <person name="Uddin K.S."/>
            <person name="Rabeya T."/>
            <person name="Hossain A.S."/>
            <person name="Chowdhury A."/>
            <person name="Snigdha A.R."/>
            <person name="Mortoza M.S."/>
            <person name="Matin S.A."/>
            <person name="Hoque S.M.E."/>
            <person name="Islam M.K."/>
            <person name="Roy D.K."/>
            <person name="Haider R."/>
            <person name="Moosa M.M."/>
            <person name="Elias S.M."/>
            <person name="Hasan A.M."/>
            <person name="Jahan S."/>
            <person name="Shafiuddin M."/>
            <person name="Mahmood N."/>
            <person name="Shommy N.S."/>
        </authorList>
    </citation>
    <scope>NUCLEOTIDE SEQUENCE [LARGE SCALE GENOMIC DNA]</scope>
    <source>
        <strain evidence="4">cv. O-4</strain>
    </source>
</reference>
<feature type="domain" description="Spt6 acidic N-terminal" evidence="2">
    <location>
        <begin position="26"/>
        <end position="76"/>
    </location>
</feature>
<dbReference type="EMBL" id="AWUE01019120">
    <property type="protein sequence ID" value="OMO76034.1"/>
    <property type="molecule type" value="Genomic_DNA"/>
</dbReference>
<keyword evidence="4" id="KW-1185">Reference proteome</keyword>
<dbReference type="STRING" id="93759.A0A1R3I0B8"/>
<evidence type="ECO:0000313" key="3">
    <source>
        <dbReference type="EMBL" id="OMO76034.1"/>
    </source>
</evidence>
<accession>A0A1R3I0B8</accession>
<dbReference type="InterPro" id="IPR028083">
    <property type="entry name" value="Spt6_acidic_N_dom"/>
</dbReference>
<protein>
    <submittedName>
        <fullName evidence="3">Suppressor of ty</fullName>
    </submittedName>
</protein>
<dbReference type="AlphaFoldDB" id="A0A1R3I0B8"/>
<evidence type="ECO:0000259" key="2">
    <source>
        <dbReference type="Pfam" id="PF14632"/>
    </source>
</evidence>
<evidence type="ECO:0000313" key="4">
    <source>
        <dbReference type="Proteomes" id="UP000187203"/>
    </source>
</evidence>
<feature type="region of interest" description="Disordered" evidence="1">
    <location>
        <begin position="1"/>
        <end position="24"/>
    </location>
</feature>
<dbReference type="Proteomes" id="UP000187203">
    <property type="component" value="Unassembled WGS sequence"/>
</dbReference>
<evidence type="ECO:0000256" key="1">
    <source>
        <dbReference type="SAM" id="MobiDB-lite"/>
    </source>
</evidence>
<proteinExistence type="predicted"/>
<gene>
    <name evidence="3" type="ORF">COLO4_25706</name>
</gene>
<dbReference type="Pfam" id="PF14632">
    <property type="entry name" value="SPT6_acidic"/>
    <property type="match status" value="1"/>
</dbReference>
<name>A0A1R3I0B8_9ROSI</name>